<dbReference type="InterPro" id="IPR023213">
    <property type="entry name" value="CAT-like_dom_sf"/>
</dbReference>
<dbReference type="EMBL" id="JADNRY010000005">
    <property type="protein sequence ID" value="KAF9076916.1"/>
    <property type="molecule type" value="Genomic_DNA"/>
</dbReference>
<name>A0A9P5Q803_9AGAR</name>
<protein>
    <submittedName>
        <fullName evidence="1">Uncharacterized protein</fullName>
    </submittedName>
</protein>
<comment type="caution">
    <text evidence="1">The sequence shown here is derived from an EMBL/GenBank/DDBJ whole genome shotgun (WGS) entry which is preliminary data.</text>
</comment>
<evidence type="ECO:0000313" key="2">
    <source>
        <dbReference type="Proteomes" id="UP000772434"/>
    </source>
</evidence>
<evidence type="ECO:0000313" key="1">
    <source>
        <dbReference type="EMBL" id="KAF9076916.1"/>
    </source>
</evidence>
<sequence>MDSGVSSHAEWRLCTSEPNPSCGRRYERLLGPNELGFYWDSVYRGTADTLQHAICEETKTQAELNIQSEASVRAAWVALKMQYPLLGSSIEERRRSKTDGADDLSPAQQNNSSEEIYFVVDPARIGDHHAHPKEVLFFSCDSEEDAITLEEGIINGFGWPDVQAWAGIKDEHVHESSSSRLLSNELPACILFIRRRDNPLTFHVMIHVAHLITDGIGNSMLLSNFFDLLSRGSANNSIGMEGLEHRLKLSVASESLYPDLKPGYSIARRTWHRVLGKVLFALRNARMTGGHTLPRMFRASTPYTPAKSSNITYMFTPAHTLNILRKCKDLGITFGNAHPVLGQIAVTRVLLRRRLRTLFKRQQKSPNVNENSEEDIDVNEWVYRRRQPMITGGPANLRTYLDKEWYANGGAANVCLSIGFFSFTLPFMPLGEAGILADGNSAIIPAASGDVEVPPFQKMISRKRFLLRCNMIQKQSSEVFRHPRFLDIGAARMPMRVERSRMVALIWRNDVAGPIKGDDAPIPAPEQPQSIGVVTMHGGSSFGNSDHLVPPYYPRTSPSASQTRSTLHLIKSVTRLRCRPTELYLGAVTARGQLRLNVFWDENVYRREVVEEWLDEVRRATEWFLGAEDGTELALTDSEDVERGGVTPPVVFMAKM</sequence>
<dbReference type="Proteomes" id="UP000772434">
    <property type="component" value="Unassembled WGS sequence"/>
</dbReference>
<reference evidence="1" key="1">
    <citation type="submission" date="2020-11" db="EMBL/GenBank/DDBJ databases">
        <authorList>
            <consortium name="DOE Joint Genome Institute"/>
            <person name="Ahrendt S."/>
            <person name="Riley R."/>
            <person name="Andreopoulos W."/>
            <person name="Labutti K."/>
            <person name="Pangilinan J."/>
            <person name="Ruiz-Duenas F.J."/>
            <person name="Barrasa J.M."/>
            <person name="Sanchez-Garcia M."/>
            <person name="Camarero S."/>
            <person name="Miyauchi S."/>
            <person name="Serrano A."/>
            <person name="Linde D."/>
            <person name="Babiker R."/>
            <person name="Drula E."/>
            <person name="Ayuso-Fernandez I."/>
            <person name="Pacheco R."/>
            <person name="Padilla G."/>
            <person name="Ferreira P."/>
            <person name="Barriuso J."/>
            <person name="Kellner H."/>
            <person name="Castanera R."/>
            <person name="Alfaro M."/>
            <person name="Ramirez L."/>
            <person name="Pisabarro A.G."/>
            <person name="Kuo A."/>
            <person name="Tritt A."/>
            <person name="Lipzen A."/>
            <person name="He G."/>
            <person name="Yan M."/>
            <person name="Ng V."/>
            <person name="Cullen D."/>
            <person name="Martin F."/>
            <person name="Rosso M.-N."/>
            <person name="Henrissat B."/>
            <person name="Hibbett D."/>
            <person name="Martinez A.T."/>
            <person name="Grigoriev I.V."/>
        </authorList>
    </citation>
    <scope>NUCLEOTIDE SEQUENCE</scope>
    <source>
        <strain evidence="1">AH 40177</strain>
    </source>
</reference>
<keyword evidence="2" id="KW-1185">Reference proteome</keyword>
<dbReference type="Gene3D" id="3.30.559.30">
    <property type="entry name" value="Nonribosomal peptide synthetase, condensation domain"/>
    <property type="match status" value="1"/>
</dbReference>
<proteinExistence type="predicted"/>
<gene>
    <name evidence="1" type="ORF">BDP27DRAFT_1312824</name>
</gene>
<dbReference type="OrthoDB" id="3264185at2759"/>
<dbReference type="AlphaFoldDB" id="A0A9P5Q803"/>
<organism evidence="1 2">
    <name type="scientific">Rhodocollybia butyracea</name>
    <dbReference type="NCBI Taxonomy" id="206335"/>
    <lineage>
        <taxon>Eukaryota</taxon>
        <taxon>Fungi</taxon>
        <taxon>Dikarya</taxon>
        <taxon>Basidiomycota</taxon>
        <taxon>Agaricomycotina</taxon>
        <taxon>Agaricomycetes</taxon>
        <taxon>Agaricomycetidae</taxon>
        <taxon>Agaricales</taxon>
        <taxon>Marasmiineae</taxon>
        <taxon>Omphalotaceae</taxon>
        <taxon>Rhodocollybia</taxon>
    </lineage>
</organism>
<dbReference type="Gene3D" id="3.30.559.10">
    <property type="entry name" value="Chloramphenicol acetyltransferase-like domain"/>
    <property type="match status" value="1"/>
</dbReference>
<accession>A0A9P5Q803</accession>